<keyword evidence="4" id="KW-1185">Reference proteome</keyword>
<proteinExistence type="predicted"/>
<keyword evidence="2" id="KW-1133">Transmembrane helix</keyword>
<keyword evidence="2" id="KW-0812">Transmembrane</keyword>
<evidence type="ECO:0000313" key="3">
    <source>
        <dbReference type="EMBL" id="KAL2279073.1"/>
    </source>
</evidence>
<dbReference type="EMBL" id="JBAWTH010000079">
    <property type="protein sequence ID" value="KAL2279073.1"/>
    <property type="molecule type" value="Genomic_DNA"/>
</dbReference>
<organism evidence="3 4">
    <name type="scientific">Diaporthe vaccinii</name>
    <dbReference type="NCBI Taxonomy" id="105482"/>
    <lineage>
        <taxon>Eukaryota</taxon>
        <taxon>Fungi</taxon>
        <taxon>Dikarya</taxon>
        <taxon>Ascomycota</taxon>
        <taxon>Pezizomycotina</taxon>
        <taxon>Sordariomycetes</taxon>
        <taxon>Sordariomycetidae</taxon>
        <taxon>Diaporthales</taxon>
        <taxon>Diaporthaceae</taxon>
        <taxon>Diaporthe</taxon>
        <taxon>Diaporthe eres species complex</taxon>
    </lineage>
</organism>
<feature type="transmembrane region" description="Helical" evidence="2">
    <location>
        <begin position="83"/>
        <end position="104"/>
    </location>
</feature>
<sequence>MLARLHSNSKTRLDVRHCYVSVDEGHPTQNPDAPQHDTPLLSNPEISDSSASVETGADEPGNRLQRPALDQSAEHTHPTWTDFYFRPLFLISLSVFLVLMIAALEVGHYISQHNQGLVTASEDMHYVWTYGPTLVLTIVAALWGQLELRARQIMPCLQLSLSSLATGESMIS</sequence>
<evidence type="ECO:0000256" key="2">
    <source>
        <dbReference type="SAM" id="Phobius"/>
    </source>
</evidence>
<dbReference type="Pfam" id="PF11915">
    <property type="entry name" value="DUF3433"/>
    <property type="match status" value="1"/>
</dbReference>
<accession>A0ABR4E9I9</accession>
<gene>
    <name evidence="3" type="ORF">FJTKL_13650</name>
</gene>
<evidence type="ECO:0000313" key="4">
    <source>
        <dbReference type="Proteomes" id="UP001600888"/>
    </source>
</evidence>
<name>A0ABR4E9I9_9PEZI</name>
<dbReference type="Proteomes" id="UP001600888">
    <property type="component" value="Unassembled WGS sequence"/>
</dbReference>
<reference evidence="3 4" key="1">
    <citation type="submission" date="2024-03" db="EMBL/GenBank/DDBJ databases">
        <title>A high-quality draft genome sequence of Diaporthe vaccinii, a causative agent of upright dieback and viscid rot disease in cranberry plants.</title>
        <authorList>
            <person name="Sarrasin M."/>
            <person name="Lang B.F."/>
            <person name="Burger G."/>
        </authorList>
    </citation>
    <scope>NUCLEOTIDE SEQUENCE [LARGE SCALE GENOMIC DNA]</scope>
    <source>
        <strain evidence="3 4">IS7</strain>
    </source>
</reference>
<feature type="region of interest" description="Disordered" evidence="1">
    <location>
        <begin position="22"/>
        <end position="65"/>
    </location>
</feature>
<comment type="caution">
    <text evidence="3">The sequence shown here is derived from an EMBL/GenBank/DDBJ whole genome shotgun (WGS) entry which is preliminary data.</text>
</comment>
<feature type="compositionally biased region" description="Polar residues" evidence="1">
    <location>
        <begin position="40"/>
        <end position="53"/>
    </location>
</feature>
<dbReference type="InterPro" id="IPR021840">
    <property type="entry name" value="DUF3433"/>
</dbReference>
<feature type="transmembrane region" description="Helical" evidence="2">
    <location>
        <begin position="124"/>
        <end position="144"/>
    </location>
</feature>
<protein>
    <submittedName>
        <fullName evidence="3">Uncharacterized protein</fullName>
    </submittedName>
</protein>
<keyword evidence="2" id="KW-0472">Membrane</keyword>
<evidence type="ECO:0000256" key="1">
    <source>
        <dbReference type="SAM" id="MobiDB-lite"/>
    </source>
</evidence>